<dbReference type="Pfam" id="PF03466">
    <property type="entry name" value="LysR_substrate"/>
    <property type="match status" value="1"/>
</dbReference>
<feature type="domain" description="HTH lysR-type" evidence="5">
    <location>
        <begin position="2"/>
        <end position="63"/>
    </location>
</feature>
<accession>A0A074VZC1</accession>
<sequence length="297" mass="33913">MIDIKALQCWVTLVQNHSFSVTAEKLALSQPSISKIIHALENDLNVALLQKGENGRKRQVLPTEIGKRVYEYSLQILNQVSLLKQEVEDYRELKSGTLRIGMSLLGSRLLTPAFFNFHQQCPDIELAFIEAGTRDIEAALLDNRLDVGQLLLPVSDEFDYIPLCDYPMMVLFPRKRLAKIPASMSLRSLRDESFILFSRGFVLFERVVNGCRDQGFEPNVVCCTSQWELLRDMVAKEMGIALLPSYYTDEFDDKIFAAVPLTDPAINWSLSMAWPRHKKLTPAVKAWLKVIREEFSK</sequence>
<dbReference type="InterPro" id="IPR036390">
    <property type="entry name" value="WH_DNA-bd_sf"/>
</dbReference>
<dbReference type="InterPro" id="IPR000847">
    <property type="entry name" value="LysR_HTH_N"/>
</dbReference>
<comment type="caution">
    <text evidence="6">The sequence shown here is derived from an EMBL/GenBank/DDBJ whole genome shotgun (WGS) entry which is preliminary data.</text>
</comment>
<dbReference type="PROSITE" id="PS50931">
    <property type="entry name" value="HTH_LYSR"/>
    <property type="match status" value="1"/>
</dbReference>
<dbReference type="Gene3D" id="3.40.190.290">
    <property type="match status" value="1"/>
</dbReference>
<evidence type="ECO:0000313" key="7">
    <source>
        <dbReference type="Proteomes" id="UP000027644"/>
    </source>
</evidence>
<dbReference type="Pfam" id="PF00126">
    <property type="entry name" value="HTH_1"/>
    <property type="match status" value="1"/>
</dbReference>
<dbReference type="InterPro" id="IPR005119">
    <property type="entry name" value="LysR_subst-bd"/>
</dbReference>
<proteinExistence type="inferred from homology"/>
<keyword evidence="2" id="KW-0805">Transcription regulation</keyword>
<organism evidence="6 7">
    <name type="scientific">Snodgrassella alvi SCGC AB-598-J21</name>
    <dbReference type="NCBI Taxonomy" id="1385367"/>
    <lineage>
        <taxon>Bacteria</taxon>
        <taxon>Pseudomonadati</taxon>
        <taxon>Pseudomonadota</taxon>
        <taxon>Betaproteobacteria</taxon>
        <taxon>Neisseriales</taxon>
        <taxon>Neisseriaceae</taxon>
        <taxon>Snodgrassella</taxon>
    </lineage>
</organism>
<name>A0A074VZC1_9NEIS</name>
<keyword evidence="4" id="KW-0804">Transcription</keyword>
<dbReference type="SUPFAM" id="SSF53850">
    <property type="entry name" value="Periplasmic binding protein-like II"/>
    <property type="match status" value="1"/>
</dbReference>
<dbReference type="PANTHER" id="PTHR30419">
    <property type="entry name" value="HTH-TYPE TRANSCRIPTIONAL REGULATOR YBHD"/>
    <property type="match status" value="1"/>
</dbReference>
<dbReference type="GO" id="GO:0005829">
    <property type="term" value="C:cytosol"/>
    <property type="evidence" value="ECO:0007669"/>
    <property type="project" value="TreeGrafter"/>
</dbReference>
<protein>
    <submittedName>
        <fullName evidence="6">Transcriptional regulator</fullName>
    </submittedName>
</protein>
<keyword evidence="3" id="KW-0238">DNA-binding</keyword>
<dbReference type="GO" id="GO:0003677">
    <property type="term" value="F:DNA binding"/>
    <property type="evidence" value="ECO:0007669"/>
    <property type="project" value="UniProtKB-KW"/>
</dbReference>
<dbReference type="GO" id="GO:0003700">
    <property type="term" value="F:DNA-binding transcription factor activity"/>
    <property type="evidence" value="ECO:0007669"/>
    <property type="project" value="InterPro"/>
</dbReference>
<dbReference type="Gene3D" id="1.10.10.10">
    <property type="entry name" value="Winged helix-like DNA-binding domain superfamily/Winged helix DNA-binding domain"/>
    <property type="match status" value="1"/>
</dbReference>
<gene>
    <name evidence="6" type="ORF">SASC598J21_016060</name>
</gene>
<dbReference type="PRINTS" id="PR00039">
    <property type="entry name" value="HTHLYSR"/>
</dbReference>
<evidence type="ECO:0000256" key="3">
    <source>
        <dbReference type="ARBA" id="ARBA00023125"/>
    </source>
</evidence>
<dbReference type="AlphaFoldDB" id="A0A074VZC1"/>
<dbReference type="SUPFAM" id="SSF46785">
    <property type="entry name" value="Winged helix' DNA-binding domain"/>
    <property type="match status" value="1"/>
</dbReference>
<dbReference type="InterPro" id="IPR050950">
    <property type="entry name" value="HTH-type_LysR_regulators"/>
</dbReference>
<reference evidence="6 7" key="1">
    <citation type="journal article" date="2014" name="PLoS Genet.">
        <title>Hidden diversity in honey bee gut symbionts detected by single-cell genomics.</title>
        <authorList>
            <person name="Engel P."/>
            <person name="Stepanauskas R."/>
            <person name="Moran N."/>
        </authorList>
    </citation>
    <scope>NUCLEOTIDE SEQUENCE [LARGE SCALE GENOMIC DNA]</scope>
    <source>
        <strain evidence="6 7">SCGC AB-598-J21</strain>
    </source>
</reference>
<dbReference type="Proteomes" id="UP000027644">
    <property type="component" value="Unassembled WGS sequence"/>
</dbReference>
<dbReference type="PANTHER" id="PTHR30419:SF8">
    <property type="entry name" value="NITROGEN ASSIMILATION TRANSCRIPTIONAL ACTIVATOR-RELATED"/>
    <property type="match status" value="1"/>
</dbReference>
<evidence type="ECO:0000256" key="1">
    <source>
        <dbReference type="ARBA" id="ARBA00009437"/>
    </source>
</evidence>
<evidence type="ECO:0000256" key="4">
    <source>
        <dbReference type="ARBA" id="ARBA00023163"/>
    </source>
</evidence>
<evidence type="ECO:0000313" key="6">
    <source>
        <dbReference type="EMBL" id="KEQ00584.1"/>
    </source>
</evidence>
<dbReference type="EMBL" id="AVQL01000448">
    <property type="protein sequence ID" value="KEQ00584.1"/>
    <property type="molecule type" value="Genomic_DNA"/>
</dbReference>
<evidence type="ECO:0000259" key="5">
    <source>
        <dbReference type="PROSITE" id="PS50931"/>
    </source>
</evidence>
<dbReference type="InterPro" id="IPR036388">
    <property type="entry name" value="WH-like_DNA-bd_sf"/>
</dbReference>
<evidence type="ECO:0000256" key="2">
    <source>
        <dbReference type="ARBA" id="ARBA00023015"/>
    </source>
</evidence>
<comment type="similarity">
    <text evidence="1">Belongs to the LysR transcriptional regulatory family.</text>
</comment>